<evidence type="ECO:0000313" key="18">
    <source>
        <dbReference type="EMBL" id="URE48003.1"/>
    </source>
</evidence>
<dbReference type="Gene3D" id="1.10.1780.10">
    <property type="entry name" value="Clp, N-terminal domain"/>
    <property type="match status" value="1"/>
</dbReference>
<feature type="region of interest" description="Disordered" evidence="15">
    <location>
        <begin position="615"/>
        <end position="643"/>
    </location>
</feature>
<dbReference type="PROSITE" id="PS01359">
    <property type="entry name" value="ZF_PHD_1"/>
    <property type="match status" value="1"/>
</dbReference>
<dbReference type="InterPro" id="IPR013083">
    <property type="entry name" value="Znf_RING/FYVE/PHD"/>
</dbReference>
<evidence type="ECO:0000256" key="11">
    <source>
        <dbReference type="ARBA" id="ARBA00023163"/>
    </source>
</evidence>
<dbReference type="SUPFAM" id="SSF52540">
    <property type="entry name" value="P-loop containing nucleoside triphosphate hydrolases"/>
    <property type="match status" value="1"/>
</dbReference>
<keyword evidence="11" id="KW-0804">Transcription</keyword>
<reference evidence="18" key="1">
    <citation type="submission" date="2022-05" db="EMBL/GenBank/DDBJ databases">
        <title>The Musa troglodytarum L. genome provides insights into the mechanism of non-climacteric behaviour and enrichment of carotenoids.</title>
        <authorList>
            <person name="Wang J."/>
        </authorList>
    </citation>
    <scope>NUCLEOTIDE SEQUENCE</scope>
    <source>
        <tissue evidence="18">Leaf</tissue>
    </source>
</reference>
<evidence type="ECO:0000259" key="17">
    <source>
        <dbReference type="PROSITE" id="PS51903"/>
    </source>
</evidence>
<dbReference type="InterPro" id="IPR051650">
    <property type="entry name" value="SL_signaling_regulator"/>
</dbReference>
<dbReference type="CDD" id="cd19499">
    <property type="entry name" value="RecA-like_ClpB_Hsp104-like"/>
    <property type="match status" value="1"/>
</dbReference>
<keyword evidence="7 13" id="KW-0863">Zinc-finger</keyword>
<evidence type="ECO:0000256" key="8">
    <source>
        <dbReference type="ARBA" id="ARBA00022833"/>
    </source>
</evidence>
<dbReference type="SUPFAM" id="SSF57903">
    <property type="entry name" value="FYVE/PHD zinc finger"/>
    <property type="match status" value="1"/>
</dbReference>
<dbReference type="Gene3D" id="3.30.40.10">
    <property type="entry name" value="Zinc/RING finger domain, C3HC4 (zinc finger)"/>
    <property type="match status" value="1"/>
</dbReference>
<dbReference type="CDD" id="cd15613">
    <property type="entry name" value="PHD_AL_plant"/>
    <property type="match status" value="1"/>
</dbReference>
<dbReference type="Pfam" id="PF07724">
    <property type="entry name" value="AAA_2"/>
    <property type="match status" value="1"/>
</dbReference>
<dbReference type="InterPro" id="IPR044104">
    <property type="entry name" value="PHD_AL_plant"/>
</dbReference>
<feature type="domain" description="Clp R" evidence="17">
    <location>
        <begin position="8"/>
        <end position="199"/>
    </location>
</feature>
<feature type="compositionally biased region" description="Basic residues" evidence="15">
    <location>
        <begin position="1512"/>
        <end position="1530"/>
    </location>
</feature>
<evidence type="ECO:0000313" key="19">
    <source>
        <dbReference type="Proteomes" id="UP001055439"/>
    </source>
</evidence>
<evidence type="ECO:0000256" key="14">
    <source>
        <dbReference type="PROSITE-ProRule" id="PRU01251"/>
    </source>
</evidence>
<evidence type="ECO:0000256" key="12">
    <source>
        <dbReference type="ARBA" id="ARBA00023242"/>
    </source>
</evidence>
<keyword evidence="10" id="KW-0805">Transcription regulation</keyword>
<evidence type="ECO:0000256" key="4">
    <source>
        <dbReference type="ARBA" id="ARBA00010445"/>
    </source>
</evidence>
<evidence type="ECO:0000256" key="15">
    <source>
        <dbReference type="SAM" id="MobiDB-lite"/>
    </source>
</evidence>
<evidence type="ECO:0000256" key="1">
    <source>
        <dbReference type="ARBA" id="ARBA00002232"/>
    </source>
</evidence>
<comment type="function">
    <text evidence="1">Histone-binding component that specifically recognizes H3 tails trimethylated on 'Lys-4' (H3K4me3), which mark transcription start sites of virtually all active genes.</text>
</comment>
<dbReference type="InterPro" id="IPR001965">
    <property type="entry name" value="Znf_PHD"/>
</dbReference>
<keyword evidence="6 14" id="KW-0677">Repeat</keyword>
<dbReference type="Pfam" id="PF23569">
    <property type="entry name" value="NBD_SMAX1"/>
    <property type="match status" value="1"/>
</dbReference>
<dbReference type="InterPro" id="IPR058680">
    <property type="entry name" value="NBD_SMAX1-like"/>
</dbReference>
<feature type="compositionally biased region" description="Polar residues" evidence="15">
    <location>
        <begin position="1040"/>
        <end position="1053"/>
    </location>
</feature>
<dbReference type="GO" id="GO:0006355">
    <property type="term" value="P:regulation of DNA-templated transcription"/>
    <property type="evidence" value="ECO:0007669"/>
    <property type="project" value="InterPro"/>
</dbReference>
<evidence type="ECO:0000259" key="16">
    <source>
        <dbReference type="PROSITE" id="PS50016"/>
    </source>
</evidence>
<dbReference type="GO" id="GO:0016887">
    <property type="term" value="F:ATP hydrolysis activity"/>
    <property type="evidence" value="ECO:0007669"/>
    <property type="project" value="InterPro"/>
</dbReference>
<dbReference type="OrthoDB" id="1723324at2759"/>
<proteinExistence type="inferred from homology"/>
<dbReference type="InterPro" id="IPR058954">
    <property type="entry name" value="AAA_lid_SMAX1"/>
</dbReference>
<comment type="similarity">
    <text evidence="4">Belongs to the Alfin family.</text>
</comment>
<evidence type="ECO:0000256" key="6">
    <source>
        <dbReference type="ARBA" id="ARBA00022737"/>
    </source>
</evidence>
<dbReference type="InterPro" id="IPR019786">
    <property type="entry name" value="Zinc_finger_PHD-type_CS"/>
</dbReference>
<dbReference type="PROSITE" id="PS50016">
    <property type="entry name" value="ZF_PHD_2"/>
    <property type="match status" value="1"/>
</dbReference>
<comment type="similarity">
    <text evidence="3">Belongs to the ClpA/ClpB family.</text>
</comment>
<keyword evidence="5" id="KW-0479">Metal-binding</keyword>
<dbReference type="InterPro" id="IPR003959">
    <property type="entry name" value="ATPase_AAA_core"/>
</dbReference>
<accession>A0A9E7IK03</accession>
<dbReference type="SMART" id="SM00249">
    <property type="entry name" value="PHD"/>
    <property type="match status" value="1"/>
</dbReference>
<dbReference type="PANTHER" id="PTHR43572:SF38">
    <property type="entry name" value="PROTEIN SMAX1-LIKE 6"/>
    <property type="match status" value="1"/>
</dbReference>
<sequence length="1604" mass="175244">MPTPVSNARACLAAEAAAALDSAVTVARRRSHAQTTSLHVVYSLLSSTSSSSSSSYSSSVSCSILRDALSRARSAAYSPRLQFKALELCFGVALDRLPSGQRQNAEGGGDEPPVSNSLMAAIKRSQANQRRNPDTFHLYQQQQQQGAAAGGASSFSGVKVELQQLMLAILDDPVVSRVFGDAGFRSADIKLAILRPPPHILRFPGAARCPPLFLCNFSAGDGFEPALAPRGLVFPFAAAARQLSSDGGDENCRRIGEILARKSGGRNPMLVGVGAGEAASDFAQAIERQNWAILPPELRGIEHASIEKAVAELRTDHGDRAALDAGLEEVGRKAESSGVVLNIGDLKGMVEGGAERDERESCLVSELTRLLEVYHGRLWVMGWSATYETYMKFLSRHPLLDKDWDLQLLPISSVRTGMGNSLPKPPSLMESFAPIGGGVPLEHESYGVYPSVSRCEDCNDKYEQEVSIVLKGKSASVDDQQNASLPFWLQKGSKVNLNDGFDAAKAKDDATFFNAKIMELQKKWNENCQRLHHSCQTNNIDNCSAVPRVIDPSCVSNMGRAFNQNSENLDDAQSQRGFGISFPISVGTQKITTASQSISLPSVLEQRNKDLLSKLQVRPSKSEQPQREELEPLHGDDHASPSSVTSVMTNLVLGTLCEPVWKEENPASQVQKNPLVEFSGCLPSTKVDVIKQNVPDVPVMPLSFSGRRDSQSTHTYPHDLSHSCSQVSKGCASACDRASLISSSAWQKLDLGSYKSFCASLIEKVGRQEKAAIAISQAIVHCRTGERRRGASLRGDIWLSFHGPDKIGKKRAAVAIAEMLCGSKENFVHVDLSYQEGVARPGTTICAQQEINGNYAQFRGKMNVDHIAAELRKKPKSVVFLENVDKADFLVQDSLSQAINTGKFPDSHGREFSINNAIFILTSATIRGQTFSQRTDCNSFSEETILAAKCWQMKIFWEPSREAVSSSPKSNKVSFASSQKPRNAQVYLCSGLASKRKLDLSDDCNSQYEAVPAKRARKTSKEFLDLNLPIEEVGEDDNDSSSQEDYSKSENSGTWMEESFNLVDATVNFGPFDFDALADSILNDISKIFCTAAGSDCILEIDTKVMEEILAAAWSSEDRGALNNWFEQVLGRSFVELKHKHNLSSHNILSLVTCEDAIVAEHAPGVMKLVNYVVGYVEKGSKLLLSLIDSVEQHNIALPRLTSRSNVSLIPDDKACLSNLRSSLTNQNGTGWSPSLLPPTPISRGLSAIVVSIKLSLMGLSLGNPFSSVQNPFSFLGGAASFLLRFFPMDDAPKGSTTPLSSGDCYPKVASQRSFSIVILCNFSYSNDCSPQVTDFGDHFLRFPSLSAINVFHLALSIACSLGRPPAMEMVASLPAPSTVEEVFGDYSGRHRGLVRALTAEVDDLYALCHPERENLCLYGHPDGSWEVNVPPEEVPPEMPEPTLGINFARNGPKRWDWLSRVAMHSDSWLLSVAFFFAARFSGDERKRLFNLINDLPTVFEAFCNHQLAKKHTRVDRGSKPKRSSKRLKTGRSTAFPPTVNNGSDEDANAISATSCGSCGTKHHSNFWIQCDVCERWFHGKCVKMTRAKAEKTKQYRCPSCSSK</sequence>
<keyword evidence="19" id="KW-1185">Reference proteome</keyword>
<evidence type="ECO:0000256" key="7">
    <source>
        <dbReference type="ARBA" id="ARBA00022771"/>
    </source>
</evidence>
<name>A0A9E7IK03_9LILI</name>
<feature type="compositionally biased region" description="Basic and acidic residues" evidence="15">
    <location>
        <begin position="620"/>
        <end position="639"/>
    </location>
</feature>
<dbReference type="InterPro" id="IPR019787">
    <property type="entry name" value="Znf_PHD-finger"/>
</dbReference>
<dbReference type="Pfam" id="PF00628">
    <property type="entry name" value="PHD"/>
    <property type="match status" value="1"/>
</dbReference>
<dbReference type="EMBL" id="CP097511">
    <property type="protein sequence ID" value="URE48003.1"/>
    <property type="molecule type" value="Genomic_DNA"/>
</dbReference>
<organism evidence="18 19">
    <name type="scientific">Musa troglodytarum</name>
    <name type="common">fe'i banana</name>
    <dbReference type="NCBI Taxonomy" id="320322"/>
    <lineage>
        <taxon>Eukaryota</taxon>
        <taxon>Viridiplantae</taxon>
        <taxon>Streptophyta</taxon>
        <taxon>Embryophyta</taxon>
        <taxon>Tracheophyta</taxon>
        <taxon>Spermatophyta</taxon>
        <taxon>Magnoliopsida</taxon>
        <taxon>Liliopsida</taxon>
        <taxon>Zingiberales</taxon>
        <taxon>Musaceae</taxon>
        <taxon>Musa</taxon>
    </lineage>
</organism>
<feature type="region of interest" description="Disordered" evidence="15">
    <location>
        <begin position="1032"/>
        <end position="1053"/>
    </location>
</feature>
<dbReference type="InterPro" id="IPR036628">
    <property type="entry name" value="Clp_N_dom_sf"/>
</dbReference>
<dbReference type="GO" id="GO:0005634">
    <property type="term" value="C:nucleus"/>
    <property type="evidence" value="ECO:0007669"/>
    <property type="project" value="UniProtKB-SubCell"/>
</dbReference>
<dbReference type="Pfam" id="PF12165">
    <property type="entry name" value="Alfin"/>
    <property type="match status" value="1"/>
</dbReference>
<evidence type="ECO:0000256" key="13">
    <source>
        <dbReference type="PROSITE-ProRule" id="PRU00146"/>
    </source>
</evidence>
<dbReference type="GO" id="GO:0006325">
    <property type="term" value="P:chromatin organization"/>
    <property type="evidence" value="ECO:0007669"/>
    <property type="project" value="UniProtKB-KW"/>
</dbReference>
<keyword evidence="8" id="KW-0862">Zinc</keyword>
<feature type="region of interest" description="Disordered" evidence="15">
    <location>
        <begin position="1512"/>
        <end position="1546"/>
    </location>
</feature>
<comment type="subcellular location">
    <subcellularLocation>
        <location evidence="2">Nucleus</location>
    </subcellularLocation>
</comment>
<protein>
    <submittedName>
        <fullName evidence="18">Uncharacterized protein</fullName>
    </submittedName>
</protein>
<dbReference type="PROSITE" id="PS51903">
    <property type="entry name" value="CLP_R"/>
    <property type="match status" value="1"/>
</dbReference>
<dbReference type="InterPro" id="IPR021998">
    <property type="entry name" value="Alfin_N"/>
</dbReference>
<evidence type="ECO:0000256" key="9">
    <source>
        <dbReference type="ARBA" id="ARBA00022853"/>
    </source>
</evidence>
<dbReference type="Gene3D" id="3.40.50.300">
    <property type="entry name" value="P-loop containing nucleotide triphosphate hydrolases"/>
    <property type="match status" value="1"/>
</dbReference>
<evidence type="ECO:0000256" key="2">
    <source>
        <dbReference type="ARBA" id="ARBA00004123"/>
    </source>
</evidence>
<dbReference type="GO" id="GO:0005524">
    <property type="term" value="F:ATP binding"/>
    <property type="evidence" value="ECO:0007669"/>
    <property type="project" value="InterPro"/>
</dbReference>
<dbReference type="PANTHER" id="PTHR43572">
    <property type="entry name" value="CHAPERONE PROTEIN CLPD, CHLOROPLASTIC"/>
    <property type="match status" value="1"/>
</dbReference>
<dbReference type="GO" id="GO:0008270">
    <property type="term" value="F:zinc ion binding"/>
    <property type="evidence" value="ECO:0007669"/>
    <property type="project" value="UniProtKB-KW"/>
</dbReference>
<gene>
    <name evidence="18" type="ORF">MUK42_13859</name>
</gene>
<keyword evidence="9" id="KW-0156">Chromatin regulator</keyword>
<evidence type="ECO:0000256" key="3">
    <source>
        <dbReference type="ARBA" id="ARBA00008675"/>
    </source>
</evidence>
<evidence type="ECO:0000256" key="10">
    <source>
        <dbReference type="ARBA" id="ARBA00023015"/>
    </source>
</evidence>
<dbReference type="GO" id="GO:0042393">
    <property type="term" value="F:histone binding"/>
    <property type="evidence" value="ECO:0007669"/>
    <property type="project" value="InterPro"/>
</dbReference>
<keyword evidence="12" id="KW-0539">Nucleus</keyword>
<dbReference type="InterPro" id="IPR011011">
    <property type="entry name" value="Znf_FYVE_PHD"/>
</dbReference>
<dbReference type="Pfam" id="PF26587">
    <property type="entry name" value="AAA_lid_SMAX1"/>
    <property type="match status" value="1"/>
</dbReference>
<dbReference type="Proteomes" id="UP001055439">
    <property type="component" value="Chromosome 9"/>
</dbReference>
<evidence type="ECO:0000256" key="5">
    <source>
        <dbReference type="ARBA" id="ARBA00022723"/>
    </source>
</evidence>
<feature type="domain" description="PHD-type" evidence="16">
    <location>
        <begin position="1553"/>
        <end position="1604"/>
    </location>
</feature>
<dbReference type="InterPro" id="IPR027417">
    <property type="entry name" value="P-loop_NTPase"/>
</dbReference>
<dbReference type="InterPro" id="IPR004176">
    <property type="entry name" value="Clp_R_N"/>
</dbReference>